<keyword evidence="1" id="KW-0812">Transmembrane</keyword>
<keyword evidence="3" id="KW-1185">Reference proteome</keyword>
<keyword evidence="1" id="KW-0472">Membrane</keyword>
<reference evidence="3" key="1">
    <citation type="submission" date="2018-08" db="EMBL/GenBank/DDBJ databases">
        <authorList>
            <person name="Kim S.-J."/>
            <person name="Jung G.-Y."/>
        </authorList>
    </citation>
    <scope>NUCLEOTIDE SEQUENCE [LARGE SCALE GENOMIC DNA]</scope>
    <source>
        <strain evidence="3">GY_G</strain>
    </source>
</reference>
<dbReference type="Pfam" id="PF04964">
    <property type="entry name" value="Flp_Fap"/>
    <property type="match status" value="1"/>
</dbReference>
<keyword evidence="1" id="KW-1133">Transmembrane helix</keyword>
<evidence type="ECO:0000256" key="1">
    <source>
        <dbReference type="SAM" id="Phobius"/>
    </source>
</evidence>
<evidence type="ECO:0000313" key="2">
    <source>
        <dbReference type="EMBL" id="RDV07797.1"/>
    </source>
</evidence>
<protein>
    <submittedName>
        <fullName evidence="2">Flp family type IVb pilin</fullName>
    </submittedName>
</protein>
<comment type="caution">
    <text evidence="2">The sequence shown here is derived from an EMBL/GenBank/DDBJ whole genome shotgun (WGS) entry which is preliminary data.</text>
</comment>
<proteinExistence type="predicted"/>
<evidence type="ECO:0000313" key="3">
    <source>
        <dbReference type="Proteomes" id="UP000263833"/>
    </source>
</evidence>
<dbReference type="EMBL" id="QRGP01000001">
    <property type="protein sequence ID" value="RDV07797.1"/>
    <property type="molecule type" value="Genomic_DNA"/>
</dbReference>
<dbReference type="InterPro" id="IPR007047">
    <property type="entry name" value="Flp_Fap"/>
</dbReference>
<gene>
    <name evidence="2" type="ORF">DXH95_02145</name>
</gene>
<organism evidence="2 3">
    <name type="scientific">Sphingorhabdus pulchriflava</name>
    <dbReference type="NCBI Taxonomy" id="2292257"/>
    <lineage>
        <taxon>Bacteria</taxon>
        <taxon>Pseudomonadati</taxon>
        <taxon>Pseudomonadota</taxon>
        <taxon>Alphaproteobacteria</taxon>
        <taxon>Sphingomonadales</taxon>
        <taxon>Sphingomonadaceae</taxon>
        <taxon>Sphingorhabdus</taxon>
    </lineage>
</organism>
<feature type="transmembrane region" description="Helical" evidence="1">
    <location>
        <begin position="20"/>
        <end position="39"/>
    </location>
</feature>
<sequence>MLNFLRGILKSQAGATAVEYGLIVSLVVVAIMAAIGNVANSTNNMWNRVSNEIVTATE</sequence>
<accession>A0A371BJR0</accession>
<dbReference type="Proteomes" id="UP000263833">
    <property type="component" value="Unassembled WGS sequence"/>
</dbReference>
<name>A0A371BJR0_9SPHN</name>
<dbReference type="OrthoDB" id="5325135at2"/>
<dbReference type="AlphaFoldDB" id="A0A371BJR0"/>